<keyword evidence="5" id="KW-0460">Magnesium</keyword>
<comment type="similarity">
    <text evidence="1">Belongs to the methyltransferase superfamily. Type-7 methyltransferase family.</text>
</comment>
<accession>A0A484KMG3</accession>
<evidence type="ECO:0000256" key="4">
    <source>
        <dbReference type="ARBA" id="ARBA00022723"/>
    </source>
</evidence>
<dbReference type="InterPro" id="IPR005299">
    <property type="entry name" value="MeTrfase_7"/>
</dbReference>
<evidence type="ECO:0000256" key="3">
    <source>
        <dbReference type="ARBA" id="ARBA00022679"/>
    </source>
</evidence>
<dbReference type="Proteomes" id="UP000595140">
    <property type="component" value="Unassembled WGS sequence"/>
</dbReference>
<dbReference type="Pfam" id="PF03492">
    <property type="entry name" value="Methyltransf_7"/>
    <property type="match status" value="1"/>
</dbReference>
<proteinExistence type="inferred from homology"/>
<dbReference type="GO" id="GO:0008168">
    <property type="term" value="F:methyltransferase activity"/>
    <property type="evidence" value="ECO:0007669"/>
    <property type="project" value="UniProtKB-KW"/>
</dbReference>
<reference evidence="6 7" key="1">
    <citation type="submission" date="2018-04" db="EMBL/GenBank/DDBJ databases">
        <authorList>
            <person name="Vogel A."/>
        </authorList>
    </citation>
    <scope>NUCLEOTIDE SEQUENCE [LARGE SCALE GENOMIC DNA]</scope>
</reference>
<dbReference type="Gene3D" id="1.10.1200.270">
    <property type="entry name" value="Methyltransferase, alpha-helical capping domain"/>
    <property type="match status" value="1"/>
</dbReference>
<keyword evidence="3" id="KW-0808">Transferase</keyword>
<name>A0A484KMG3_9ASTE</name>
<evidence type="ECO:0000256" key="5">
    <source>
        <dbReference type="ARBA" id="ARBA00022842"/>
    </source>
</evidence>
<evidence type="ECO:0000313" key="6">
    <source>
        <dbReference type="EMBL" id="VFQ63256.1"/>
    </source>
</evidence>
<dbReference type="InterPro" id="IPR029063">
    <property type="entry name" value="SAM-dependent_MTases_sf"/>
</dbReference>
<sequence>MPSPTEVKYIVKKEGSFSINSLEVTNVHWDPSQFVEENGCKEEGYNVAKCMRAVSEPLLRTHFGEDIIEKVFDKYHKNIVDSMSKGYIRYFNVTISVTKKNCNP</sequence>
<dbReference type="AlphaFoldDB" id="A0A484KMG3"/>
<dbReference type="GO" id="GO:0046872">
    <property type="term" value="F:metal ion binding"/>
    <property type="evidence" value="ECO:0007669"/>
    <property type="project" value="UniProtKB-KW"/>
</dbReference>
<dbReference type="InterPro" id="IPR042086">
    <property type="entry name" value="MeTrfase_capping"/>
</dbReference>
<evidence type="ECO:0000256" key="2">
    <source>
        <dbReference type="ARBA" id="ARBA00022603"/>
    </source>
</evidence>
<keyword evidence="4" id="KW-0479">Metal-binding</keyword>
<evidence type="ECO:0000313" key="7">
    <source>
        <dbReference type="Proteomes" id="UP000595140"/>
    </source>
</evidence>
<keyword evidence="7" id="KW-1185">Reference proteome</keyword>
<dbReference type="PANTHER" id="PTHR31009">
    <property type="entry name" value="S-ADENOSYL-L-METHIONINE:CARBOXYL METHYLTRANSFERASE FAMILY PROTEIN"/>
    <property type="match status" value="1"/>
</dbReference>
<dbReference type="OrthoDB" id="1286149at2759"/>
<gene>
    <name evidence="6" type="ORF">CCAM_LOCUS5032</name>
</gene>
<organism evidence="6 7">
    <name type="scientific">Cuscuta campestris</name>
    <dbReference type="NCBI Taxonomy" id="132261"/>
    <lineage>
        <taxon>Eukaryota</taxon>
        <taxon>Viridiplantae</taxon>
        <taxon>Streptophyta</taxon>
        <taxon>Embryophyta</taxon>
        <taxon>Tracheophyta</taxon>
        <taxon>Spermatophyta</taxon>
        <taxon>Magnoliopsida</taxon>
        <taxon>eudicotyledons</taxon>
        <taxon>Gunneridae</taxon>
        <taxon>Pentapetalae</taxon>
        <taxon>asterids</taxon>
        <taxon>lamiids</taxon>
        <taxon>Solanales</taxon>
        <taxon>Convolvulaceae</taxon>
        <taxon>Cuscuteae</taxon>
        <taxon>Cuscuta</taxon>
        <taxon>Cuscuta subgen. Grammica</taxon>
        <taxon>Cuscuta sect. Cleistogrammica</taxon>
    </lineage>
</organism>
<protein>
    <submittedName>
        <fullName evidence="6">Uncharacterized protein</fullName>
    </submittedName>
</protein>
<dbReference type="EMBL" id="OOIL02000283">
    <property type="protein sequence ID" value="VFQ63256.1"/>
    <property type="molecule type" value="Genomic_DNA"/>
</dbReference>
<keyword evidence="2" id="KW-0489">Methyltransferase</keyword>
<evidence type="ECO:0000256" key="1">
    <source>
        <dbReference type="ARBA" id="ARBA00007967"/>
    </source>
</evidence>
<dbReference type="GO" id="GO:0032259">
    <property type="term" value="P:methylation"/>
    <property type="evidence" value="ECO:0007669"/>
    <property type="project" value="UniProtKB-KW"/>
</dbReference>
<dbReference type="SUPFAM" id="SSF53335">
    <property type="entry name" value="S-adenosyl-L-methionine-dependent methyltransferases"/>
    <property type="match status" value="1"/>
</dbReference>